<keyword evidence="6" id="KW-0472">Membrane</keyword>
<organism evidence="7 8">
    <name type="scientific">Paenibacillus larvae subsp. larvae</name>
    <dbReference type="NCBI Taxonomy" id="147375"/>
    <lineage>
        <taxon>Bacteria</taxon>
        <taxon>Bacillati</taxon>
        <taxon>Bacillota</taxon>
        <taxon>Bacilli</taxon>
        <taxon>Bacillales</taxon>
        <taxon>Paenibacillaceae</taxon>
        <taxon>Paenibacillus</taxon>
    </lineage>
</organism>
<dbReference type="Gene3D" id="3.50.50.60">
    <property type="entry name" value="FAD/NAD(P)-binding domain"/>
    <property type="match status" value="1"/>
</dbReference>
<keyword evidence="4" id="KW-0408">Iron</keyword>
<gene>
    <name evidence="7" type="ORF">ERICIII_01002</name>
</gene>
<sequence length="654" mass="72286">MNLNLIIVTICKGEKNVLQKLWINYKEIIIGLLITLILGLVWGFWEKDGAAKSRGLVLKQVESSKSIQDHYDAVVIGTDPEGVAAAVSSARNGMKTLLVDGRGRDILGGLMTLGGLNSLDLNYAPEMKQVGGRYEVLNKGIFQEWYKKMSGTSFDTTVAANEFYQLVKKESNIDLLMKIQSVKPLLREKGERQLVQGIEVTKEDGSSQRITADAVIDATQDADFAAQTKAPFTFGREDMGDKNSRMAVTLVFKLGNVNEEAWKKLQQSAGKGFYDANSIWGMGEMWDYPTTDKNKVRMRGLNIGRQNDGTLLINSMQLFGIDPLNQESIAGAFETAKKELPHVLQYMKKLYPELQDATLADVAKELYVRESRHLVGEYRLSIVDLLDNRDQWDRIGFGSYRVDIQSTSYKHRGEEMFKPLQYAVPFRSIVPKNVDGLLVVGRSASFDSMAHGSARVIPTGMATGQAAGAAVKLAKEQGITFQEMSKSKEAINTLQARLTEQGMDLQPKTFELPPYAIHKDYPGLKAAVGMNMAHATQDFDFQLDEPSNPARLANQLARIKSFHPDLKGGDVEGLLKVFTDPKTAPLTADQAAYMLGTAVGTQVNQNGAADELVKQKLLKSETLQGISNKQQLTNGDVYMMIQNVVEAKTGVSYQ</sequence>
<dbReference type="InterPro" id="IPR039650">
    <property type="entry name" value="HdrA-like"/>
</dbReference>
<name>A0A2L1UAN0_9BACL</name>
<dbReference type="PANTHER" id="PTHR43498:SF1">
    <property type="entry name" value="COB--COM HETERODISULFIDE REDUCTASE IRON-SULFUR SUBUNIT A"/>
    <property type="match status" value="1"/>
</dbReference>
<keyword evidence="1" id="KW-0004">4Fe-4S</keyword>
<keyword evidence="6" id="KW-1133">Transmembrane helix</keyword>
<reference evidence="8" key="1">
    <citation type="submission" date="2017-02" db="EMBL/GenBank/DDBJ databases">
        <title>Delineation of Paenibacillus larvae strains originating from foulbrood outbreaks.</title>
        <authorList>
            <person name="Beims H."/>
            <person name="Bunk B."/>
            <person name="Sproeer C."/>
            <person name="Mohr K.I."/>
            <person name="Pradella S."/>
            <person name="Guenther G."/>
            <person name="Rohde M."/>
            <person name="von der Ohe W."/>
            <person name="Steinert M."/>
        </authorList>
    </citation>
    <scope>NUCLEOTIDE SEQUENCE [LARGE SCALE GENOMIC DNA]</scope>
    <source>
        <strain evidence="8">Eric_III</strain>
    </source>
</reference>
<keyword evidence="6" id="KW-0812">Transmembrane</keyword>
<accession>A0A2L1UAN0</accession>
<evidence type="ECO:0000256" key="6">
    <source>
        <dbReference type="SAM" id="Phobius"/>
    </source>
</evidence>
<evidence type="ECO:0000256" key="4">
    <source>
        <dbReference type="ARBA" id="ARBA00023004"/>
    </source>
</evidence>
<feature type="transmembrane region" description="Helical" evidence="6">
    <location>
        <begin position="28"/>
        <end position="45"/>
    </location>
</feature>
<keyword evidence="5" id="KW-0411">Iron-sulfur</keyword>
<evidence type="ECO:0000256" key="1">
    <source>
        <dbReference type="ARBA" id="ARBA00022485"/>
    </source>
</evidence>
<dbReference type="SUPFAM" id="SSF51905">
    <property type="entry name" value="FAD/NAD(P)-binding domain"/>
    <property type="match status" value="1"/>
</dbReference>
<evidence type="ECO:0000313" key="8">
    <source>
        <dbReference type="Proteomes" id="UP000239833"/>
    </source>
</evidence>
<dbReference type="STRING" id="147375.BXP28_13450"/>
<keyword evidence="2" id="KW-0479">Metal-binding</keyword>
<evidence type="ECO:0000256" key="3">
    <source>
        <dbReference type="ARBA" id="ARBA00023002"/>
    </source>
</evidence>
<protein>
    <submittedName>
        <fullName evidence="7">Alkyl hydroperoxide reductase, large subunit</fullName>
    </submittedName>
</protein>
<dbReference type="AlphaFoldDB" id="A0A2L1UAN0"/>
<dbReference type="Pfam" id="PF12831">
    <property type="entry name" value="FAD_oxidored"/>
    <property type="match status" value="1"/>
</dbReference>
<dbReference type="Proteomes" id="UP000239833">
    <property type="component" value="Chromosome"/>
</dbReference>
<dbReference type="GO" id="GO:0051539">
    <property type="term" value="F:4 iron, 4 sulfur cluster binding"/>
    <property type="evidence" value="ECO:0007669"/>
    <property type="project" value="UniProtKB-KW"/>
</dbReference>
<dbReference type="EMBL" id="CP019655">
    <property type="protein sequence ID" value="AVF25206.1"/>
    <property type="molecule type" value="Genomic_DNA"/>
</dbReference>
<keyword evidence="3" id="KW-0560">Oxidoreductase</keyword>
<evidence type="ECO:0000256" key="2">
    <source>
        <dbReference type="ARBA" id="ARBA00022723"/>
    </source>
</evidence>
<dbReference type="GO" id="GO:0016491">
    <property type="term" value="F:oxidoreductase activity"/>
    <property type="evidence" value="ECO:0007669"/>
    <property type="project" value="UniProtKB-KW"/>
</dbReference>
<proteinExistence type="predicted"/>
<evidence type="ECO:0000256" key="5">
    <source>
        <dbReference type="ARBA" id="ARBA00023014"/>
    </source>
</evidence>
<evidence type="ECO:0000313" key="7">
    <source>
        <dbReference type="EMBL" id="AVF25206.1"/>
    </source>
</evidence>
<dbReference type="GO" id="GO:0046872">
    <property type="term" value="F:metal ion binding"/>
    <property type="evidence" value="ECO:0007669"/>
    <property type="project" value="UniProtKB-KW"/>
</dbReference>
<dbReference type="InterPro" id="IPR036188">
    <property type="entry name" value="FAD/NAD-bd_sf"/>
</dbReference>
<dbReference type="PANTHER" id="PTHR43498">
    <property type="entry name" value="FERREDOXIN:COB-COM HETERODISULFIDE REDUCTASE SUBUNIT A"/>
    <property type="match status" value="1"/>
</dbReference>